<evidence type="ECO:0000259" key="1">
    <source>
        <dbReference type="Pfam" id="PF13966"/>
    </source>
</evidence>
<dbReference type="InterPro" id="IPR026960">
    <property type="entry name" value="RVT-Znf"/>
</dbReference>
<organism evidence="2">
    <name type="scientific">Sesamum radiatum</name>
    <name type="common">Black benniseed</name>
    <dbReference type="NCBI Taxonomy" id="300843"/>
    <lineage>
        <taxon>Eukaryota</taxon>
        <taxon>Viridiplantae</taxon>
        <taxon>Streptophyta</taxon>
        <taxon>Embryophyta</taxon>
        <taxon>Tracheophyta</taxon>
        <taxon>Spermatophyta</taxon>
        <taxon>Magnoliopsida</taxon>
        <taxon>eudicotyledons</taxon>
        <taxon>Gunneridae</taxon>
        <taxon>Pentapetalae</taxon>
        <taxon>asterids</taxon>
        <taxon>lamiids</taxon>
        <taxon>Lamiales</taxon>
        <taxon>Pedaliaceae</taxon>
        <taxon>Sesamum</taxon>
    </lineage>
</organism>
<proteinExistence type="predicted"/>
<reference evidence="2" key="1">
    <citation type="submission" date="2020-06" db="EMBL/GenBank/DDBJ databases">
        <authorList>
            <person name="Li T."/>
            <person name="Hu X."/>
            <person name="Zhang T."/>
            <person name="Song X."/>
            <person name="Zhang H."/>
            <person name="Dai N."/>
            <person name="Sheng W."/>
            <person name="Hou X."/>
            <person name="Wei L."/>
        </authorList>
    </citation>
    <scope>NUCLEOTIDE SEQUENCE</scope>
    <source>
        <strain evidence="2">G02</strain>
        <tissue evidence="2">Leaf</tissue>
    </source>
</reference>
<reference evidence="2" key="2">
    <citation type="journal article" date="2024" name="Plant">
        <title>Genomic evolution and insights into agronomic trait innovations of Sesamum species.</title>
        <authorList>
            <person name="Miao H."/>
            <person name="Wang L."/>
            <person name="Qu L."/>
            <person name="Liu H."/>
            <person name="Sun Y."/>
            <person name="Le M."/>
            <person name="Wang Q."/>
            <person name="Wei S."/>
            <person name="Zheng Y."/>
            <person name="Lin W."/>
            <person name="Duan Y."/>
            <person name="Cao H."/>
            <person name="Xiong S."/>
            <person name="Wang X."/>
            <person name="Wei L."/>
            <person name="Li C."/>
            <person name="Ma Q."/>
            <person name="Ju M."/>
            <person name="Zhao R."/>
            <person name="Li G."/>
            <person name="Mu C."/>
            <person name="Tian Q."/>
            <person name="Mei H."/>
            <person name="Zhang T."/>
            <person name="Gao T."/>
            <person name="Zhang H."/>
        </authorList>
    </citation>
    <scope>NUCLEOTIDE SEQUENCE</scope>
    <source>
        <strain evidence="2">G02</strain>
    </source>
</reference>
<dbReference type="AlphaFoldDB" id="A0AAW2UDC6"/>
<dbReference type="Pfam" id="PF13966">
    <property type="entry name" value="zf-RVT"/>
    <property type="match status" value="1"/>
</dbReference>
<dbReference type="EMBL" id="JACGWJ010000006">
    <property type="protein sequence ID" value="KAL0414362.1"/>
    <property type="molecule type" value="Genomic_DNA"/>
</dbReference>
<gene>
    <name evidence="2" type="ORF">Sradi_1637900</name>
</gene>
<accession>A0AAW2UDC6</accession>
<sequence>MLTKQLWRLMVHPEKLLSKVLKVRYFPEGDVFTATLGHRPSYTWRSIMAAHALFQAGCRWRVGSGDYIRVWIDPWLPRPRSFRPMTPAPASLFNLRVSDLMIPCCHEWDMSRIRTLFWQEDSDLISSIPLSFTATRDIRIWHYSRSEMFMVRSAYHLAVSLEDRSCSSSLRQHEHTWWRRVWQAKLPNKIKVFIWRVCRNALPTGMALARRLYGSAEPCPFCLSYEEDVLHTLVHCPFARQLTFSFSYAFAGPYGDVGMNSVEVVRTVPNSLSNWVAPPLGHVKINFDGATFRNGRELGIGVVARGASGECLAWLSKRICCLGMES</sequence>
<name>A0AAW2UDC6_SESRA</name>
<feature type="domain" description="Reverse transcriptase zinc-binding" evidence="1">
    <location>
        <begin position="171"/>
        <end position="242"/>
    </location>
</feature>
<comment type="caution">
    <text evidence="2">The sequence shown here is derived from an EMBL/GenBank/DDBJ whole genome shotgun (WGS) entry which is preliminary data.</text>
</comment>
<evidence type="ECO:0000313" key="2">
    <source>
        <dbReference type="EMBL" id="KAL0414362.1"/>
    </source>
</evidence>
<protein>
    <recommendedName>
        <fullName evidence="1">Reverse transcriptase zinc-binding domain-containing protein</fullName>
    </recommendedName>
</protein>